<comment type="subcellular location">
    <subcellularLocation>
        <location evidence="1">Nucleus</location>
    </subcellularLocation>
</comment>
<feature type="domain" description="HAT C-terminal dimerisation" evidence="7">
    <location>
        <begin position="967"/>
        <end position="1047"/>
    </location>
</feature>
<dbReference type="InterPro" id="IPR008906">
    <property type="entry name" value="HATC_C_dom"/>
</dbReference>
<dbReference type="SUPFAM" id="SSF53098">
    <property type="entry name" value="Ribonuclease H-like"/>
    <property type="match status" value="1"/>
</dbReference>
<dbReference type="Proteomes" id="UP000623467">
    <property type="component" value="Unassembled WGS sequence"/>
</dbReference>
<sequence length="1069" mass="117870">MSAKTRAVELLDALKAAIDSIPPGFVAGTRHGPLAKYLTPEMSNDDPSVEIFPHDPENGAYYSFSTEWERVFQAKSASEPLEAKFPLVCRGKHGLILAYAWASHYVNLQSVKDAEIEMMVPRLEALLVLIPAALKAHKPKAKKSVDSSDDDDESPTTVLPKAKAAVKPSAGKGKAKKIAVSKEKASAKKTKTGSAANDADPISLVSDDDAEQQKTSPKKRKNPAPDGSESESESAPKPKKSKPSAAPADESDSSDDASVKRGAKLRWALSQFRTPKASTSKNGDLTWTFKCRYCAIFRTSPRSAGIAKFEDETQKIKLPSNFTGHADSCNSRPSAQSWANFQEAEARARKGLPPLLDAAVPASVEAQRGMMQAFIQQGIDHPAKKVTQRSYRKYLLQAIVRDDLAFRVTENEGMLDLLTHILPPKLRARVSHQTVARDLKVLHQALDKKLENMIKASLLNNKSKISIATDLGTTKNMVHAFCGVTVTFIDDDWVLQEHVLDLIPLHGDHSGEAVAKLVFTSLHSRKMDDRLLACGADNASSNGTMSRALVRFCIRKNPDVGTARNMQIGCGGHVTNLVAQNITATLSLAPPLAKKDLYEETRKYPLVYDPAEDPVVIAEMEEMENDRKKGELEKDIHDPDPSGSDLSASENEEEDLWVDEAGELYGESGSEGEMEVEAEEVVPAVEKSGKAARKGKKGKKAKKPKPKKVWTPVDKIHASVVHILRSEIRRKKARILIYKLADQEFQHLVFMRSMVIRWNTMYAEMRRARSLSAPLDAFVADMARGLSGKAKAAALARKKKWEMHSSDWEFIDKLMSALEVLQDVTLEFSKKGVPTICKVLPLYKLMETKLAQLADEYEYDDFNIARALRAGSEKAKQYVGKALISDYPLLGAVLHPAIRLAFFETSDWDPEVPKRAYSLLTTLVRKYSDSPTTTSASCAKPTKGIFAMAIKGHAETQKKTSFAGKDEVDMYLSGISPVEDGFEDPLGWWKQNHGTLPSIARVARDILAIPGVSIAVERLFSSMKHTLTDDRTSMTPENSSMCIVTKERLKSGLCEGLDWTQLLNVNEYS</sequence>
<feature type="compositionally biased region" description="Basic residues" evidence="6">
    <location>
        <begin position="690"/>
        <end position="708"/>
    </location>
</feature>
<dbReference type="GO" id="GO:0008270">
    <property type="term" value="F:zinc ion binding"/>
    <property type="evidence" value="ECO:0007669"/>
    <property type="project" value="UniProtKB-KW"/>
</dbReference>
<evidence type="ECO:0000259" key="7">
    <source>
        <dbReference type="Pfam" id="PF05699"/>
    </source>
</evidence>
<evidence type="ECO:0000256" key="5">
    <source>
        <dbReference type="ARBA" id="ARBA00023242"/>
    </source>
</evidence>
<gene>
    <name evidence="8" type="ORF">MSAN_00226000</name>
</gene>
<keyword evidence="8" id="KW-0695">RNA-directed DNA polymerase</keyword>
<dbReference type="Pfam" id="PF05699">
    <property type="entry name" value="Dimer_Tnp_hAT"/>
    <property type="match status" value="1"/>
</dbReference>
<keyword evidence="8" id="KW-0808">Transferase</keyword>
<dbReference type="GO" id="GO:0003964">
    <property type="term" value="F:RNA-directed DNA polymerase activity"/>
    <property type="evidence" value="ECO:0007669"/>
    <property type="project" value="UniProtKB-KW"/>
</dbReference>
<organism evidence="8 9">
    <name type="scientific">Mycena sanguinolenta</name>
    <dbReference type="NCBI Taxonomy" id="230812"/>
    <lineage>
        <taxon>Eukaryota</taxon>
        <taxon>Fungi</taxon>
        <taxon>Dikarya</taxon>
        <taxon>Basidiomycota</taxon>
        <taxon>Agaricomycotina</taxon>
        <taxon>Agaricomycetes</taxon>
        <taxon>Agaricomycetidae</taxon>
        <taxon>Agaricales</taxon>
        <taxon>Marasmiineae</taxon>
        <taxon>Mycenaceae</taxon>
        <taxon>Mycena</taxon>
    </lineage>
</organism>
<proteinExistence type="predicted"/>
<dbReference type="PANTHER" id="PTHR46481:SF10">
    <property type="entry name" value="ZINC FINGER BED DOMAIN-CONTAINING PROTEIN 39"/>
    <property type="match status" value="1"/>
</dbReference>
<keyword evidence="5" id="KW-0539">Nucleus</keyword>
<keyword evidence="4" id="KW-0862">Zinc</keyword>
<feature type="region of interest" description="Disordered" evidence="6">
    <location>
        <begin position="624"/>
        <end position="653"/>
    </location>
</feature>
<dbReference type="InterPro" id="IPR052035">
    <property type="entry name" value="ZnF_BED_domain_contain"/>
</dbReference>
<evidence type="ECO:0000256" key="3">
    <source>
        <dbReference type="ARBA" id="ARBA00022771"/>
    </source>
</evidence>
<dbReference type="PANTHER" id="PTHR46481">
    <property type="entry name" value="ZINC FINGER BED DOMAIN-CONTAINING PROTEIN 4"/>
    <property type="match status" value="1"/>
</dbReference>
<dbReference type="EMBL" id="JACAZH010000001">
    <property type="protein sequence ID" value="KAF7378021.1"/>
    <property type="molecule type" value="Genomic_DNA"/>
</dbReference>
<protein>
    <submittedName>
        <fullName evidence="8">Reverse transcriptase-RNase H-integrase</fullName>
    </submittedName>
</protein>
<dbReference type="GO" id="GO:0005634">
    <property type="term" value="C:nucleus"/>
    <property type="evidence" value="ECO:0007669"/>
    <property type="project" value="UniProtKB-SubCell"/>
</dbReference>
<feature type="region of interest" description="Disordered" evidence="6">
    <location>
        <begin position="684"/>
        <end position="709"/>
    </location>
</feature>
<keyword evidence="3" id="KW-0863">Zinc-finger</keyword>
<name>A0A8H6ZKE9_9AGAR</name>
<feature type="region of interest" description="Disordered" evidence="6">
    <location>
        <begin position="138"/>
        <end position="259"/>
    </location>
</feature>
<dbReference type="AlphaFoldDB" id="A0A8H6ZKE9"/>
<keyword evidence="8" id="KW-0548">Nucleotidyltransferase</keyword>
<evidence type="ECO:0000256" key="2">
    <source>
        <dbReference type="ARBA" id="ARBA00022723"/>
    </source>
</evidence>
<dbReference type="GO" id="GO:0046983">
    <property type="term" value="F:protein dimerization activity"/>
    <property type="evidence" value="ECO:0007669"/>
    <property type="project" value="InterPro"/>
</dbReference>
<feature type="compositionally biased region" description="Low complexity" evidence="6">
    <location>
        <begin position="160"/>
        <end position="172"/>
    </location>
</feature>
<keyword evidence="2" id="KW-0479">Metal-binding</keyword>
<evidence type="ECO:0000256" key="4">
    <source>
        <dbReference type="ARBA" id="ARBA00022833"/>
    </source>
</evidence>
<reference evidence="8" key="1">
    <citation type="submission" date="2020-05" db="EMBL/GenBank/DDBJ databases">
        <title>Mycena genomes resolve the evolution of fungal bioluminescence.</title>
        <authorList>
            <person name="Tsai I.J."/>
        </authorList>
    </citation>
    <scope>NUCLEOTIDE SEQUENCE</scope>
    <source>
        <strain evidence="8">160909Yilan</strain>
    </source>
</reference>
<evidence type="ECO:0000313" key="9">
    <source>
        <dbReference type="Proteomes" id="UP000623467"/>
    </source>
</evidence>
<keyword evidence="9" id="KW-1185">Reference proteome</keyword>
<dbReference type="OrthoDB" id="2980551at2759"/>
<evidence type="ECO:0000256" key="1">
    <source>
        <dbReference type="ARBA" id="ARBA00004123"/>
    </source>
</evidence>
<feature type="compositionally biased region" description="Basic and acidic residues" evidence="6">
    <location>
        <begin position="625"/>
        <end position="640"/>
    </location>
</feature>
<accession>A0A8H6ZKE9</accession>
<evidence type="ECO:0000313" key="8">
    <source>
        <dbReference type="EMBL" id="KAF7378021.1"/>
    </source>
</evidence>
<evidence type="ECO:0000256" key="6">
    <source>
        <dbReference type="SAM" id="MobiDB-lite"/>
    </source>
</evidence>
<dbReference type="InterPro" id="IPR012337">
    <property type="entry name" value="RNaseH-like_sf"/>
</dbReference>
<comment type="caution">
    <text evidence="8">The sequence shown here is derived from an EMBL/GenBank/DDBJ whole genome shotgun (WGS) entry which is preliminary data.</text>
</comment>